<sequence>MPPWLSTKILYAITIAGFIWKFLFSTLLGIFITFVTAYMALDYFSTIKPLTTSELLNWTIALPAEYKIAVSSSLLTITGFLIAFHTATANWKQQMKAQAKFNIASEIEEFFSESGTLLTDANIFITSIITAINEIQKKGATQDTIFKVQYIMGGLPKFIKTQDRLSALTISSHRIASKHFAFLMGEWGASKSLQLAIESFNSTTDKMWVFVPYIDPNTPNLLQEFVASVNVAECLEFNTAYENNQSYISGVIGGLRGQLLSPIVGFNFTALVTLLGNRKINKEAFSVLHKKRS</sequence>
<keyword evidence="1" id="KW-0472">Membrane</keyword>
<name>Q6AIF0_DESPS</name>
<dbReference type="HOGENOM" id="CLU_082112_0_0_7"/>
<dbReference type="STRING" id="177439.DPPB33"/>
<keyword evidence="1" id="KW-1133">Transmembrane helix</keyword>
<dbReference type="KEGG" id="dps:DPPB33"/>
<dbReference type="OrthoDB" id="5504164at2"/>
<keyword evidence="1" id="KW-0812">Transmembrane</keyword>
<proteinExistence type="predicted"/>
<evidence type="ECO:0000313" key="3">
    <source>
        <dbReference type="Proteomes" id="UP000000602"/>
    </source>
</evidence>
<feature type="transmembrane region" description="Helical" evidence="1">
    <location>
        <begin position="68"/>
        <end position="91"/>
    </location>
</feature>
<protein>
    <submittedName>
        <fullName evidence="2">Uncharacterized protein</fullName>
    </submittedName>
</protein>
<organism evidence="2 3">
    <name type="scientific">Desulfotalea psychrophila (strain LSv54 / DSM 12343)</name>
    <dbReference type="NCBI Taxonomy" id="177439"/>
    <lineage>
        <taxon>Bacteria</taxon>
        <taxon>Pseudomonadati</taxon>
        <taxon>Thermodesulfobacteriota</taxon>
        <taxon>Desulfobulbia</taxon>
        <taxon>Desulfobulbales</taxon>
        <taxon>Desulfocapsaceae</taxon>
        <taxon>Desulfotalea</taxon>
    </lineage>
</organism>
<accession>Q6AIF0</accession>
<evidence type="ECO:0000256" key="1">
    <source>
        <dbReference type="SAM" id="Phobius"/>
    </source>
</evidence>
<feature type="transmembrane region" description="Helical" evidence="1">
    <location>
        <begin position="9"/>
        <end position="41"/>
    </location>
</feature>
<reference evidence="2 3" key="1">
    <citation type="journal article" date="2004" name="Environ. Microbiol.">
        <title>The genome of Desulfotalea psychrophila, a sulfate-reducing bacterium from permanently cold Arctic sediments.</title>
        <authorList>
            <person name="Rabus R."/>
            <person name="Ruepp A."/>
            <person name="Frickey T."/>
            <person name="Rattei T."/>
            <person name="Fartmann B."/>
            <person name="Stark M."/>
            <person name="Bauer M."/>
            <person name="Zibat A."/>
            <person name="Lombardot T."/>
            <person name="Becker I."/>
            <person name="Amann J."/>
            <person name="Gellner K."/>
            <person name="Teeling H."/>
            <person name="Leuschner W.D."/>
            <person name="Gloeckner F.-O."/>
            <person name="Lupas A.N."/>
            <person name="Amann R."/>
            <person name="Klenk H.-P."/>
        </authorList>
    </citation>
    <scope>NUCLEOTIDE SEQUENCE [LARGE SCALE GENOMIC DNA]</scope>
    <source>
        <strain evidence="3">DSM 12343 / LSv54</strain>
        <plasmid evidence="3">large</plasmid>
    </source>
</reference>
<geneLocation type="plasmid" evidence="3">
    <name>large</name>
</geneLocation>
<evidence type="ECO:0000313" key="2">
    <source>
        <dbReference type="EMBL" id="CAG37897.1"/>
    </source>
</evidence>
<dbReference type="eggNOG" id="ENOG5033W5G">
    <property type="taxonomic scope" value="Bacteria"/>
</dbReference>
<gene>
    <name evidence="2" type="ordered locus">DPPB33</name>
</gene>
<keyword evidence="3" id="KW-1185">Reference proteome</keyword>
<dbReference type="Proteomes" id="UP000000602">
    <property type="component" value="Plasmid large"/>
</dbReference>
<dbReference type="AlphaFoldDB" id="Q6AIF0"/>
<dbReference type="EMBL" id="CR522871">
    <property type="protein sequence ID" value="CAG37897.1"/>
    <property type="molecule type" value="Genomic_DNA"/>
</dbReference>